<sequence length="176" mass="18263">MTIRAIAAALLLVLCAAPSSAASFLLNYTTFADGVNAPVSVSAAIEADADPYFANGYLVTAISGTRGGIAIDGFTDFSEVYVPTVPDYGFQSYVDSFGLTFTAGGVGYTLYRDSSDTSFYHEFADNGFGRLILPASLTLAAAPAGSVPESATWAMMLLGFGTIGAALRRQRHAATA</sequence>
<feature type="signal peptide" evidence="1">
    <location>
        <begin position="1"/>
        <end position="21"/>
    </location>
</feature>
<name>A0ABT8YEE1_9SPHN</name>
<dbReference type="Proteomes" id="UP001169764">
    <property type="component" value="Unassembled WGS sequence"/>
</dbReference>
<protein>
    <submittedName>
        <fullName evidence="2">PEPxxWA-CTERM sorting domain-containing protein</fullName>
    </submittedName>
</protein>
<dbReference type="NCBIfam" id="NF035944">
    <property type="entry name" value="PEPxxWA-CTERM"/>
    <property type="match status" value="1"/>
</dbReference>
<dbReference type="NCBIfam" id="TIGR02595">
    <property type="entry name" value="PEP_CTERM"/>
    <property type="match status" value="1"/>
</dbReference>
<keyword evidence="1" id="KW-0732">Signal</keyword>
<evidence type="ECO:0000256" key="1">
    <source>
        <dbReference type="SAM" id="SignalP"/>
    </source>
</evidence>
<evidence type="ECO:0000313" key="3">
    <source>
        <dbReference type="Proteomes" id="UP001169764"/>
    </source>
</evidence>
<dbReference type="EMBL" id="JAUOTP010000008">
    <property type="protein sequence ID" value="MDO6415950.1"/>
    <property type="molecule type" value="Genomic_DNA"/>
</dbReference>
<dbReference type="InterPro" id="IPR013424">
    <property type="entry name" value="Ice-binding_C"/>
</dbReference>
<proteinExistence type="predicted"/>
<evidence type="ECO:0000313" key="2">
    <source>
        <dbReference type="EMBL" id="MDO6415950.1"/>
    </source>
</evidence>
<keyword evidence="3" id="KW-1185">Reference proteome</keyword>
<organism evidence="2 3">
    <name type="scientific">Sphingomonas natans</name>
    <dbReference type="NCBI Taxonomy" id="3063330"/>
    <lineage>
        <taxon>Bacteria</taxon>
        <taxon>Pseudomonadati</taxon>
        <taxon>Pseudomonadota</taxon>
        <taxon>Alphaproteobacteria</taxon>
        <taxon>Sphingomonadales</taxon>
        <taxon>Sphingomonadaceae</taxon>
        <taxon>Sphingomonas</taxon>
    </lineage>
</organism>
<gene>
    <name evidence="2" type="ORF">Q4F19_16290</name>
</gene>
<feature type="chain" id="PRO_5047257070" evidence="1">
    <location>
        <begin position="22"/>
        <end position="176"/>
    </location>
</feature>
<accession>A0ABT8YEE1</accession>
<comment type="caution">
    <text evidence="2">The sequence shown here is derived from an EMBL/GenBank/DDBJ whole genome shotgun (WGS) entry which is preliminary data.</text>
</comment>
<dbReference type="RefSeq" id="WP_303544708.1">
    <property type="nucleotide sequence ID" value="NZ_JAUOTP010000008.1"/>
</dbReference>
<reference evidence="2" key="1">
    <citation type="submission" date="2023-07" db="EMBL/GenBank/DDBJ databases">
        <authorList>
            <person name="Kim M."/>
        </authorList>
    </citation>
    <scope>NUCLEOTIDE SEQUENCE</scope>
    <source>
        <strain evidence="2">BIUV-7</strain>
    </source>
</reference>